<sequence>MTFLTIVYAILIIVVAVFLLRCLEIFLRSFRIKNIDKKHVLITGCDSGFGYLLAKKLDKQGVHVVATCLTEKGTTKLEDECSSRLKAVTLDITDEEAVSDLAEFLNYDLGEIGLHGLVNNAGIGEPSEGADCRHLMAKDLRELYEVNTFAIVTMVNKFLTLLEKGKGRIVNMTSINGRIIDPTLTNIPYTTSKAASEAISDSYRILFKAYGIPVSVHIIEPGFIKTDILNPDRMRSSFERGKYRWTKSELEKENEVFEEFGKILTVVDKFASKRPGLVVRAYEHALFSKWPKKRYSVEVGLDLIVSYLPSIIQDAFVILQFYLVVDAASKIKQSAFDLKNKEE</sequence>
<evidence type="ECO:0000313" key="4">
    <source>
        <dbReference type="Proteomes" id="UP000549394"/>
    </source>
</evidence>
<dbReference type="InterPro" id="IPR002347">
    <property type="entry name" value="SDR_fam"/>
</dbReference>
<evidence type="ECO:0000256" key="2">
    <source>
        <dbReference type="SAM" id="Phobius"/>
    </source>
</evidence>
<dbReference type="Gene3D" id="3.40.50.720">
    <property type="entry name" value="NAD(P)-binding Rossmann-like Domain"/>
    <property type="match status" value="1"/>
</dbReference>
<keyword evidence="2" id="KW-0472">Membrane</keyword>
<organism evidence="3 4">
    <name type="scientific">Dimorphilus gyrociliatus</name>
    <dbReference type="NCBI Taxonomy" id="2664684"/>
    <lineage>
        <taxon>Eukaryota</taxon>
        <taxon>Metazoa</taxon>
        <taxon>Spiralia</taxon>
        <taxon>Lophotrochozoa</taxon>
        <taxon>Annelida</taxon>
        <taxon>Polychaeta</taxon>
        <taxon>Polychaeta incertae sedis</taxon>
        <taxon>Dinophilidae</taxon>
        <taxon>Dimorphilus</taxon>
    </lineage>
</organism>
<accession>A0A7I8VUN3</accession>
<dbReference type="Proteomes" id="UP000549394">
    <property type="component" value="Unassembled WGS sequence"/>
</dbReference>
<dbReference type="InterPro" id="IPR020904">
    <property type="entry name" value="Sc_DH/Rdtase_CS"/>
</dbReference>
<comment type="caution">
    <text evidence="3">The sequence shown here is derived from an EMBL/GenBank/DDBJ whole genome shotgun (WGS) entry which is preliminary data.</text>
</comment>
<name>A0A7I8VUN3_9ANNE</name>
<dbReference type="Pfam" id="PF00106">
    <property type="entry name" value="adh_short"/>
    <property type="match status" value="1"/>
</dbReference>
<dbReference type="SUPFAM" id="SSF51735">
    <property type="entry name" value="NAD(P)-binding Rossmann-fold domains"/>
    <property type="match status" value="1"/>
</dbReference>
<keyword evidence="4" id="KW-1185">Reference proteome</keyword>
<dbReference type="EMBL" id="CAJFCJ010000009">
    <property type="protein sequence ID" value="CAD5119152.1"/>
    <property type="molecule type" value="Genomic_DNA"/>
</dbReference>
<dbReference type="PRINTS" id="PR00081">
    <property type="entry name" value="GDHRDH"/>
</dbReference>
<keyword evidence="1" id="KW-0560">Oxidoreductase</keyword>
<dbReference type="PANTHER" id="PTHR43313:SF50">
    <property type="entry name" value="GH26015P"/>
    <property type="match status" value="1"/>
</dbReference>
<feature type="transmembrane region" description="Helical" evidence="2">
    <location>
        <begin position="6"/>
        <end position="27"/>
    </location>
</feature>
<dbReference type="GO" id="GO:0008202">
    <property type="term" value="P:steroid metabolic process"/>
    <property type="evidence" value="ECO:0007669"/>
    <property type="project" value="TreeGrafter"/>
</dbReference>
<evidence type="ECO:0000313" key="3">
    <source>
        <dbReference type="EMBL" id="CAD5119152.1"/>
    </source>
</evidence>
<gene>
    <name evidence="3" type="ORF">DGYR_LOCUS7437</name>
</gene>
<keyword evidence="2" id="KW-0812">Transmembrane</keyword>
<dbReference type="GO" id="GO:0016491">
    <property type="term" value="F:oxidoreductase activity"/>
    <property type="evidence" value="ECO:0007669"/>
    <property type="project" value="UniProtKB-KW"/>
</dbReference>
<proteinExistence type="predicted"/>
<reference evidence="3 4" key="1">
    <citation type="submission" date="2020-08" db="EMBL/GenBank/DDBJ databases">
        <authorList>
            <person name="Hejnol A."/>
        </authorList>
    </citation>
    <scope>NUCLEOTIDE SEQUENCE [LARGE SCALE GENOMIC DNA]</scope>
</reference>
<protein>
    <submittedName>
        <fullName evidence="3">DgyrCDS7790</fullName>
    </submittedName>
</protein>
<dbReference type="PANTHER" id="PTHR43313">
    <property type="entry name" value="SHORT-CHAIN DEHYDROGENASE/REDUCTASE FAMILY 9C"/>
    <property type="match status" value="1"/>
</dbReference>
<dbReference type="AlphaFoldDB" id="A0A7I8VUN3"/>
<keyword evidence="2" id="KW-1133">Transmembrane helix</keyword>
<dbReference type="InterPro" id="IPR036291">
    <property type="entry name" value="NAD(P)-bd_dom_sf"/>
</dbReference>
<dbReference type="OrthoDB" id="6413932at2759"/>
<evidence type="ECO:0000256" key="1">
    <source>
        <dbReference type="ARBA" id="ARBA00023002"/>
    </source>
</evidence>
<dbReference type="PROSITE" id="PS00061">
    <property type="entry name" value="ADH_SHORT"/>
    <property type="match status" value="1"/>
</dbReference>